<dbReference type="OrthoDB" id="272779at2"/>
<evidence type="ECO:0000313" key="5">
    <source>
        <dbReference type="Proteomes" id="UP000248616"/>
    </source>
</evidence>
<proteinExistence type="predicted"/>
<evidence type="ECO:0000259" key="2">
    <source>
        <dbReference type="Pfam" id="PF06742"/>
    </source>
</evidence>
<feature type="domain" description="DUF1254" evidence="3">
    <location>
        <begin position="106"/>
        <end position="238"/>
    </location>
</feature>
<feature type="domain" description="DUF1214" evidence="2">
    <location>
        <begin position="394"/>
        <end position="498"/>
    </location>
</feature>
<protein>
    <recommendedName>
        <fullName evidence="6">DUF1254 domain-containing protein</fullName>
    </recommendedName>
</protein>
<dbReference type="Pfam" id="PF06863">
    <property type="entry name" value="DUF1254"/>
    <property type="match status" value="1"/>
</dbReference>
<gene>
    <name evidence="4" type="ORF">B5V02_16350</name>
</gene>
<dbReference type="InterPro" id="IPR010621">
    <property type="entry name" value="DUF1214"/>
</dbReference>
<dbReference type="InterPro" id="IPR037050">
    <property type="entry name" value="DUF1254_sf"/>
</dbReference>
<comment type="caution">
    <text evidence="4">The sequence shown here is derived from an EMBL/GenBank/DDBJ whole genome shotgun (WGS) entry which is preliminary data.</text>
</comment>
<evidence type="ECO:0000256" key="1">
    <source>
        <dbReference type="SAM" id="SignalP"/>
    </source>
</evidence>
<dbReference type="Gene3D" id="1.10.3360.10">
    <property type="entry name" value="VPA0735-like domain"/>
    <property type="match status" value="1"/>
</dbReference>
<dbReference type="Gene3D" id="2.60.120.600">
    <property type="entry name" value="Domain of unknown function DUF1214, C-terminal domain"/>
    <property type="match status" value="1"/>
</dbReference>
<dbReference type="InterPro" id="IPR037049">
    <property type="entry name" value="DUF1214_C_sf"/>
</dbReference>
<evidence type="ECO:0000313" key="4">
    <source>
        <dbReference type="EMBL" id="PZV37832.1"/>
    </source>
</evidence>
<dbReference type="EMBL" id="MZXV01000032">
    <property type="protein sequence ID" value="PZV37832.1"/>
    <property type="molecule type" value="Genomic_DNA"/>
</dbReference>
<keyword evidence="1" id="KW-0732">Signal</keyword>
<dbReference type="PANTHER" id="PTHR36509:SF3">
    <property type="entry name" value="SIGNAL PEPTIDE PROTEIN"/>
    <property type="match status" value="1"/>
</dbReference>
<dbReference type="Gene3D" id="2.60.40.1610">
    <property type="entry name" value="Domain of unknown function DUF1254"/>
    <property type="match status" value="1"/>
</dbReference>
<evidence type="ECO:0008006" key="6">
    <source>
        <dbReference type="Google" id="ProtNLM"/>
    </source>
</evidence>
<reference evidence="5" key="1">
    <citation type="submission" date="2017-03" db="EMBL/GenBank/DDBJ databases">
        <authorList>
            <person name="Safronova V.I."/>
            <person name="Sazanova A.L."/>
            <person name="Chirak E.R."/>
        </authorList>
    </citation>
    <scope>NUCLEOTIDE SEQUENCE [LARGE SCALE GENOMIC DNA]</scope>
    <source>
        <strain evidence="5">Ach-343</strain>
    </source>
</reference>
<dbReference type="SUPFAM" id="SSF160935">
    <property type="entry name" value="VPA0735-like"/>
    <property type="match status" value="1"/>
</dbReference>
<evidence type="ECO:0000259" key="3">
    <source>
        <dbReference type="Pfam" id="PF06863"/>
    </source>
</evidence>
<dbReference type="InterPro" id="IPR010679">
    <property type="entry name" value="DUF1254"/>
</dbReference>
<feature type="chain" id="PRO_5015964874" description="DUF1254 domain-containing protein" evidence="1">
    <location>
        <begin position="26"/>
        <end position="516"/>
    </location>
</feature>
<dbReference type="AlphaFoldDB" id="A0A2W7C3Z8"/>
<dbReference type="Proteomes" id="UP000248616">
    <property type="component" value="Unassembled WGS sequence"/>
</dbReference>
<name>A0A2W7C3Z8_9HYPH</name>
<sequence length="516" mass="57002">MTTRYRQGLIAAAVVGSLSLTSAHAQDKTPGYNHKIPDKIMTPDSVETRIGTLKFDDGVPTVETTQKVYDNLDFLRGIEVFLNFIPAASVEATRLSGTERGATKSNQAVIYDDLLDSSTLMLTANTDTVYLFGFLDLEADGPTVVEIPAGSGPGTVDDAFFRFVTDVGPPGPDRAKGGKYLIVPDWFKGELPKDKKDGGEYFIARSPSKVNLLILRGFLKDGKPDASSKLFREGVKIYSLSKATNPPAMEFINSSKVAFNTIHANNFEFYEELDHVLQNEPLEFIDPELRGLAGSIGIVKGKKFAPDERMKKILTDAVAIGNATARAINFRNRDPRSPFYPNSQWRTGFIANDYRWLGGDEMAGRDQDARTNFFYMATVNTPAMAARIPGRGSQYALSVADTSGNPFDGAKSYRVNIPANVPAQDFWSMVVYDPQTRSELQTPQPYPSKNNKRDKLIANADGSVDLYFGPKAPAGKEVNWTQTVPGKGWFAILRLYGPLDPWFDKTWRPGEIELMK</sequence>
<organism evidence="4 5">
    <name type="scientific">Mesorhizobium kowhaii</name>
    <dbReference type="NCBI Taxonomy" id="1300272"/>
    <lineage>
        <taxon>Bacteria</taxon>
        <taxon>Pseudomonadati</taxon>
        <taxon>Pseudomonadota</taxon>
        <taxon>Alphaproteobacteria</taxon>
        <taxon>Hyphomicrobiales</taxon>
        <taxon>Phyllobacteriaceae</taxon>
        <taxon>Mesorhizobium</taxon>
    </lineage>
</organism>
<keyword evidence="5" id="KW-1185">Reference proteome</keyword>
<accession>A0A2W7C3Z8</accession>
<dbReference type="Pfam" id="PF06742">
    <property type="entry name" value="DUF1214"/>
    <property type="match status" value="1"/>
</dbReference>
<feature type="signal peptide" evidence="1">
    <location>
        <begin position="1"/>
        <end position="25"/>
    </location>
</feature>
<dbReference type="PANTHER" id="PTHR36509">
    <property type="entry name" value="BLL3101 PROTEIN"/>
    <property type="match status" value="1"/>
</dbReference>